<feature type="signal peptide" evidence="6">
    <location>
        <begin position="1"/>
        <end position="38"/>
    </location>
</feature>
<dbReference type="Pfam" id="PF06514">
    <property type="entry name" value="PsbU"/>
    <property type="match status" value="1"/>
</dbReference>
<feature type="chain" id="PRO_5004209565" description="Photosystem II 12 kDa extrinsic protein" evidence="6">
    <location>
        <begin position="39"/>
        <end position="196"/>
    </location>
</feature>
<keyword evidence="4" id="KW-0472">Membrane</keyword>
<dbReference type="Gene3D" id="1.10.150.320">
    <property type="entry name" value="Photosystem II 12 kDa extrinsic protein"/>
    <property type="match status" value="1"/>
</dbReference>
<proteinExistence type="evidence at transcript level"/>
<evidence type="ECO:0000256" key="6">
    <source>
        <dbReference type="SAM" id="SignalP"/>
    </source>
</evidence>
<evidence type="ECO:0000256" key="5">
    <source>
        <dbReference type="ARBA" id="ARBA00043089"/>
    </source>
</evidence>
<keyword evidence="3" id="KW-0793">Thylakoid</keyword>
<sequence>GARAQACSRVGVICSRPYRMTMCTTILVLACLPLSGHALGASAQDDEVEDLARLLLAINPSPMRARRNALAHGAAWLTSLAATAPAFAEFLDARPRVGAGFNDIRDEDVPPSQKAPSGKIDVNNAYVTDYMQFPGMYPRAAGLIASNGPYRSVKDLYDLDAATEQDKKMFQKYASNFVALPPGRMFVERINARQSV</sequence>
<dbReference type="GO" id="GO:0019898">
    <property type="term" value="C:extrinsic component of membrane"/>
    <property type="evidence" value="ECO:0007669"/>
    <property type="project" value="InterPro"/>
</dbReference>
<dbReference type="InterPro" id="IPR010527">
    <property type="entry name" value="PSII_PsbU"/>
</dbReference>
<comment type="similarity">
    <text evidence="2">Belongs to the PsbU family.</text>
</comment>
<evidence type="ECO:0000256" key="4">
    <source>
        <dbReference type="ARBA" id="ARBA00023136"/>
    </source>
</evidence>
<dbReference type="EMBL" id="DQ118607">
    <property type="protein sequence ID" value="ABA55551.1"/>
    <property type="molecule type" value="mRNA"/>
</dbReference>
<dbReference type="GO" id="GO:0042549">
    <property type="term" value="P:photosystem II stabilization"/>
    <property type="evidence" value="ECO:0007669"/>
    <property type="project" value="InterPro"/>
</dbReference>
<evidence type="ECO:0000313" key="7">
    <source>
        <dbReference type="EMBL" id="ABA55551.1"/>
    </source>
</evidence>
<dbReference type="AlphaFoldDB" id="Q2IA44"/>
<comment type="subcellular location">
    <subcellularLocation>
        <location evidence="1">Membrane</location>
        <topology evidence="1">Peripheral membrane protein</topology>
    </subcellularLocation>
</comment>
<feature type="non-terminal residue" evidence="7">
    <location>
        <position position="1"/>
    </location>
</feature>
<name>Q2IA44_KARVE</name>
<protein>
    <recommendedName>
        <fullName evidence="5">Photosystem II 12 kDa extrinsic protein</fullName>
    </recommendedName>
</protein>
<keyword evidence="6" id="KW-0732">Signal</keyword>
<evidence type="ECO:0000256" key="3">
    <source>
        <dbReference type="ARBA" id="ARBA00023078"/>
    </source>
</evidence>
<dbReference type="GO" id="GO:0015979">
    <property type="term" value="P:photosynthesis"/>
    <property type="evidence" value="ECO:0007669"/>
    <property type="project" value="InterPro"/>
</dbReference>
<reference evidence="7" key="1">
    <citation type="journal article" date="2006" name="J. Mol. Biol.">
        <title>A tertiary plastid uses genes from two endosymbionts.</title>
        <authorList>
            <person name="Patron N.J."/>
            <person name="Waller R.F."/>
            <person name="Keeling P.J."/>
        </authorList>
    </citation>
    <scope>NUCLEOTIDE SEQUENCE</scope>
</reference>
<accession>Q2IA44</accession>
<evidence type="ECO:0000256" key="2">
    <source>
        <dbReference type="ARBA" id="ARBA00010827"/>
    </source>
</evidence>
<organism evidence="7">
    <name type="scientific">Karlodinium veneficum</name>
    <name type="common">Dinoflagellate</name>
    <name type="synonym">Karlodinium micrum</name>
    <dbReference type="NCBI Taxonomy" id="407301"/>
    <lineage>
        <taxon>Eukaryota</taxon>
        <taxon>Sar</taxon>
        <taxon>Alveolata</taxon>
        <taxon>Dinophyceae</taxon>
        <taxon>Gymnodiniales</taxon>
        <taxon>Kareniaceae</taxon>
        <taxon>Karlodinium</taxon>
    </lineage>
</organism>
<dbReference type="SUPFAM" id="SSF81585">
    <property type="entry name" value="PsbU/PolX domain-like"/>
    <property type="match status" value="1"/>
</dbReference>
<dbReference type="GO" id="GO:0009523">
    <property type="term" value="C:photosystem II"/>
    <property type="evidence" value="ECO:0007669"/>
    <property type="project" value="InterPro"/>
</dbReference>
<evidence type="ECO:0000256" key="1">
    <source>
        <dbReference type="ARBA" id="ARBA00004170"/>
    </source>
</evidence>